<sequence length="184" mass="20680">MLVFVTLINLILTAAGSIEERRSSRIRKREQERSKAEEASGVDEPKAKKPRQKRTQKKAEVPKKALKKTPKKAAEKVPEITFVAHPIIVSGKIDMRVSLDTEDVEEFLDKNEIGILLMDENSDEINYVPAVKERVLRNSKSIRLSLDNIDLTSFTSLCVAIKNKEDGSYLKPLKHSGTALIQVV</sequence>
<evidence type="ECO:0000313" key="4">
    <source>
        <dbReference type="Proteomes" id="UP000192639"/>
    </source>
</evidence>
<dbReference type="AlphaFoldDB" id="A0A1Y1S7K1"/>
<reference evidence="3 4" key="1">
    <citation type="journal article" date="2017" name="Environ. Microbiol.">
        <title>Decay of the glycolytic pathway and adaptation to intranuclear parasitism within Enterocytozoonidae microsporidia.</title>
        <authorList>
            <person name="Wiredu Boakye D."/>
            <person name="Jaroenlak P."/>
            <person name="Prachumwat A."/>
            <person name="Williams T.A."/>
            <person name="Bateman K.S."/>
            <person name="Itsathitphaisarn O."/>
            <person name="Sritunyalucksana K."/>
            <person name="Paszkiewicz K.H."/>
            <person name="Moore K.A."/>
            <person name="Stentiford G.D."/>
            <person name="Williams B.A."/>
        </authorList>
    </citation>
    <scope>NUCLEOTIDE SEQUENCE [LARGE SCALE GENOMIC DNA]</scope>
    <source>
        <strain evidence="3 4">GB1</strain>
    </source>
</reference>
<gene>
    <name evidence="3" type="ORF">ECANGB1_735</name>
</gene>
<feature type="signal peptide" evidence="2">
    <location>
        <begin position="1"/>
        <end position="16"/>
    </location>
</feature>
<dbReference type="VEuPathDB" id="MicrosporidiaDB:ECANGB1_735"/>
<evidence type="ECO:0000256" key="2">
    <source>
        <dbReference type="SAM" id="SignalP"/>
    </source>
</evidence>
<dbReference type="Proteomes" id="UP000192639">
    <property type="component" value="Unassembled WGS sequence"/>
</dbReference>
<feature type="compositionally biased region" description="Basic and acidic residues" evidence="1">
    <location>
        <begin position="20"/>
        <end position="47"/>
    </location>
</feature>
<accession>A0A1Y1S7K1</accession>
<evidence type="ECO:0000256" key="1">
    <source>
        <dbReference type="SAM" id="MobiDB-lite"/>
    </source>
</evidence>
<keyword evidence="2" id="KW-0732">Signal</keyword>
<dbReference type="EMBL" id="LWDP01000021">
    <property type="protein sequence ID" value="ORD94420.1"/>
    <property type="molecule type" value="Genomic_DNA"/>
</dbReference>
<feature type="chain" id="PRO_5010993219" evidence="2">
    <location>
        <begin position="17"/>
        <end position="184"/>
    </location>
</feature>
<feature type="region of interest" description="Disordered" evidence="1">
    <location>
        <begin position="20"/>
        <end position="72"/>
    </location>
</feature>
<organism evidence="3 4">
    <name type="scientific">Enterospora canceri</name>
    <dbReference type="NCBI Taxonomy" id="1081671"/>
    <lineage>
        <taxon>Eukaryota</taxon>
        <taxon>Fungi</taxon>
        <taxon>Fungi incertae sedis</taxon>
        <taxon>Microsporidia</taxon>
        <taxon>Enterocytozoonidae</taxon>
        <taxon>Enterospora</taxon>
    </lineage>
</organism>
<name>A0A1Y1S7K1_9MICR</name>
<evidence type="ECO:0000313" key="3">
    <source>
        <dbReference type="EMBL" id="ORD94420.1"/>
    </source>
</evidence>
<keyword evidence="4" id="KW-1185">Reference proteome</keyword>
<protein>
    <submittedName>
        <fullName evidence="3">Uncharacterized protein</fullName>
    </submittedName>
</protein>
<proteinExistence type="predicted"/>
<comment type="caution">
    <text evidence="3">The sequence shown here is derived from an EMBL/GenBank/DDBJ whole genome shotgun (WGS) entry which is preliminary data.</text>
</comment>